<accession>A0A1X4NK52</accession>
<dbReference type="Gene3D" id="3.40.50.1820">
    <property type="entry name" value="alpha/beta hydrolase"/>
    <property type="match status" value="1"/>
</dbReference>
<dbReference type="Proteomes" id="UP000193926">
    <property type="component" value="Unassembled WGS sequence"/>
</dbReference>
<dbReference type="PANTHER" id="PTHR43329">
    <property type="entry name" value="EPOXIDE HYDROLASE"/>
    <property type="match status" value="1"/>
</dbReference>
<dbReference type="InterPro" id="IPR029058">
    <property type="entry name" value="AB_hydrolase_fold"/>
</dbReference>
<dbReference type="InterPro" id="IPR000073">
    <property type="entry name" value="AB_hydrolase_1"/>
</dbReference>
<evidence type="ECO:0000259" key="2">
    <source>
        <dbReference type="Pfam" id="PF00561"/>
    </source>
</evidence>
<dbReference type="RefSeq" id="WP_085638038.1">
    <property type="nucleotide sequence ID" value="NZ_JFKC01000011.1"/>
</dbReference>
<name>A0A1X4NK52_9RHOB</name>
<evidence type="ECO:0000256" key="1">
    <source>
        <dbReference type="ARBA" id="ARBA00022801"/>
    </source>
</evidence>
<evidence type="ECO:0000313" key="3">
    <source>
        <dbReference type="EMBL" id="OSQ50579.1"/>
    </source>
</evidence>
<gene>
    <name evidence="3" type="ORF">MGEO_12330</name>
</gene>
<organism evidence="3 4">
    <name type="scientific">Marivita geojedonensis</name>
    <dbReference type="NCBI Taxonomy" id="1123756"/>
    <lineage>
        <taxon>Bacteria</taxon>
        <taxon>Pseudomonadati</taxon>
        <taxon>Pseudomonadota</taxon>
        <taxon>Alphaproteobacteria</taxon>
        <taxon>Rhodobacterales</taxon>
        <taxon>Roseobacteraceae</taxon>
        <taxon>Marivita</taxon>
    </lineage>
</organism>
<comment type="caution">
    <text evidence="3">The sequence shown here is derived from an EMBL/GenBank/DDBJ whole genome shotgun (WGS) entry which is preliminary data.</text>
</comment>
<reference evidence="3 4" key="1">
    <citation type="submission" date="2014-03" db="EMBL/GenBank/DDBJ databases">
        <title>The draft genome sequence of Marivita geojedonensis KCTC 23882.</title>
        <authorList>
            <person name="Lai Q."/>
            <person name="Shao Z."/>
        </authorList>
    </citation>
    <scope>NUCLEOTIDE SEQUENCE [LARGE SCALE GENOMIC DNA]</scope>
    <source>
        <strain evidence="3 4">DPG-138</strain>
    </source>
</reference>
<dbReference type="GO" id="GO:0016787">
    <property type="term" value="F:hydrolase activity"/>
    <property type="evidence" value="ECO:0007669"/>
    <property type="project" value="UniProtKB-KW"/>
</dbReference>
<dbReference type="AlphaFoldDB" id="A0A1X4NK52"/>
<proteinExistence type="predicted"/>
<keyword evidence="4" id="KW-1185">Reference proteome</keyword>
<dbReference type="SUPFAM" id="SSF53474">
    <property type="entry name" value="alpha/beta-Hydrolases"/>
    <property type="match status" value="1"/>
</dbReference>
<dbReference type="PRINTS" id="PR00412">
    <property type="entry name" value="EPOXHYDRLASE"/>
</dbReference>
<dbReference type="Pfam" id="PF00561">
    <property type="entry name" value="Abhydrolase_1"/>
    <property type="match status" value="1"/>
</dbReference>
<feature type="domain" description="AB hydrolase-1" evidence="2">
    <location>
        <begin position="31"/>
        <end position="157"/>
    </location>
</feature>
<keyword evidence="1 3" id="KW-0378">Hydrolase</keyword>
<evidence type="ECO:0000313" key="4">
    <source>
        <dbReference type="Proteomes" id="UP000193926"/>
    </source>
</evidence>
<dbReference type="PRINTS" id="PR00111">
    <property type="entry name" value="ABHYDROLASE"/>
</dbReference>
<protein>
    <submittedName>
        <fullName evidence="3">Hydrolase</fullName>
    </submittedName>
</protein>
<dbReference type="InterPro" id="IPR000639">
    <property type="entry name" value="Epox_hydrolase-like"/>
</dbReference>
<sequence>MTASRFLDGFTLRDETVNGLRIHCASAGDGPPVLLLHGHPQTHVVWRKIAPGLVKAGYSVVAPDLRGYGDSEKVESHAPHLPYSKREMAKDQVALMRALGHERFAVVGHDRGGRVAHRLALDHPEMVDRLVVLDIAPTLTMYERTDQAFATRYFWWFFLIQPEDLPERMIGRDPEYFLRRHIAGQVKTEGAVSDRILSEYLRTYRDPATVHAICEDYRAAATIDLDHDRADCDRRIAVPLLALWGAKGVVGETYDVLQTWRDKALDVRGRALDCGHAIPEEAPEDLMSELLAFLPR</sequence>
<dbReference type="OrthoDB" id="9804723at2"/>
<dbReference type="EMBL" id="JFKC01000011">
    <property type="protein sequence ID" value="OSQ50579.1"/>
    <property type="molecule type" value="Genomic_DNA"/>
</dbReference>
<dbReference type="STRING" id="1123756.MGEO_12330"/>